<dbReference type="InParanoid" id="A0A1Y5S3V8"/>
<keyword evidence="5 8" id="KW-0812">Transmembrane</keyword>
<dbReference type="Pfam" id="PF07690">
    <property type="entry name" value="MFS_1"/>
    <property type="match status" value="1"/>
</dbReference>
<dbReference type="GO" id="GO:0005886">
    <property type="term" value="C:plasma membrane"/>
    <property type="evidence" value="ECO:0007669"/>
    <property type="project" value="UniProtKB-SubCell"/>
</dbReference>
<gene>
    <name evidence="10" type="primary">bcr_1</name>
    <name evidence="10" type="ORF">OCH7691_01170</name>
</gene>
<dbReference type="InterPro" id="IPR050189">
    <property type="entry name" value="MFS_Efflux_Transporters"/>
</dbReference>
<keyword evidence="8" id="KW-0997">Cell inner membrane</keyword>
<feature type="transmembrane region" description="Helical" evidence="8">
    <location>
        <begin position="277"/>
        <end position="297"/>
    </location>
</feature>
<dbReference type="RefSeq" id="WP_176244936.1">
    <property type="nucleotide sequence ID" value="NZ_FWFR01000001.1"/>
</dbReference>
<evidence type="ECO:0000256" key="2">
    <source>
        <dbReference type="ARBA" id="ARBA00006236"/>
    </source>
</evidence>
<keyword evidence="4" id="KW-1003">Cell membrane</keyword>
<evidence type="ECO:0000256" key="8">
    <source>
        <dbReference type="RuleBase" id="RU365088"/>
    </source>
</evidence>
<dbReference type="SUPFAM" id="SSF103473">
    <property type="entry name" value="MFS general substrate transporter"/>
    <property type="match status" value="1"/>
</dbReference>
<evidence type="ECO:0000256" key="5">
    <source>
        <dbReference type="ARBA" id="ARBA00022692"/>
    </source>
</evidence>
<feature type="transmembrane region" description="Helical" evidence="8">
    <location>
        <begin position="247"/>
        <end position="265"/>
    </location>
</feature>
<feature type="transmembrane region" description="Helical" evidence="8">
    <location>
        <begin position="132"/>
        <end position="154"/>
    </location>
</feature>
<dbReference type="GO" id="GO:1990961">
    <property type="term" value="P:xenobiotic detoxification by transmembrane export across the plasma membrane"/>
    <property type="evidence" value="ECO:0007669"/>
    <property type="project" value="InterPro"/>
</dbReference>
<dbReference type="Gene3D" id="1.20.1720.10">
    <property type="entry name" value="Multidrug resistance protein D"/>
    <property type="match status" value="1"/>
</dbReference>
<dbReference type="PANTHER" id="PTHR43124">
    <property type="entry name" value="PURINE EFFLUX PUMP PBUE"/>
    <property type="match status" value="1"/>
</dbReference>
<feature type="transmembrane region" description="Helical" evidence="8">
    <location>
        <begin position="98"/>
        <end position="120"/>
    </location>
</feature>
<feature type="transmembrane region" description="Helical" evidence="8">
    <location>
        <begin position="9"/>
        <end position="31"/>
    </location>
</feature>
<feature type="transmembrane region" description="Helical" evidence="8">
    <location>
        <begin position="367"/>
        <end position="387"/>
    </location>
</feature>
<dbReference type="InterPro" id="IPR020846">
    <property type="entry name" value="MFS_dom"/>
</dbReference>
<dbReference type="FunCoup" id="A0A1Y5S3V8">
    <property type="interactions" value="365"/>
</dbReference>
<organism evidence="10 11">
    <name type="scientific">Oceanibacterium hippocampi</name>
    <dbReference type="NCBI Taxonomy" id="745714"/>
    <lineage>
        <taxon>Bacteria</taxon>
        <taxon>Pseudomonadati</taxon>
        <taxon>Pseudomonadota</taxon>
        <taxon>Alphaproteobacteria</taxon>
        <taxon>Sneathiellales</taxon>
        <taxon>Sneathiellaceae</taxon>
        <taxon>Oceanibacterium</taxon>
    </lineage>
</organism>
<feature type="transmembrane region" description="Helical" evidence="8">
    <location>
        <begin position="303"/>
        <end position="329"/>
    </location>
</feature>
<evidence type="ECO:0000256" key="1">
    <source>
        <dbReference type="ARBA" id="ARBA00004651"/>
    </source>
</evidence>
<dbReference type="EMBL" id="FWFR01000001">
    <property type="protein sequence ID" value="SLN32050.1"/>
    <property type="molecule type" value="Genomic_DNA"/>
</dbReference>
<feature type="transmembrane region" description="Helical" evidence="8">
    <location>
        <begin position="74"/>
        <end position="92"/>
    </location>
</feature>
<keyword evidence="11" id="KW-1185">Reference proteome</keyword>
<evidence type="ECO:0000256" key="4">
    <source>
        <dbReference type="ARBA" id="ARBA00022475"/>
    </source>
</evidence>
<evidence type="ECO:0000313" key="10">
    <source>
        <dbReference type="EMBL" id="SLN32050.1"/>
    </source>
</evidence>
<protein>
    <recommendedName>
        <fullName evidence="8">Bcr/CflA family efflux transporter</fullName>
    </recommendedName>
</protein>
<dbReference type="InterPro" id="IPR036259">
    <property type="entry name" value="MFS_trans_sf"/>
</dbReference>
<dbReference type="InterPro" id="IPR004812">
    <property type="entry name" value="Efflux_drug-R_Bcr/CmlA"/>
</dbReference>
<feature type="transmembrane region" description="Helical" evidence="8">
    <location>
        <begin position="160"/>
        <end position="179"/>
    </location>
</feature>
<evidence type="ECO:0000259" key="9">
    <source>
        <dbReference type="PROSITE" id="PS50850"/>
    </source>
</evidence>
<evidence type="ECO:0000256" key="6">
    <source>
        <dbReference type="ARBA" id="ARBA00022989"/>
    </source>
</evidence>
<feature type="domain" description="Major facilitator superfamily (MFS) profile" evidence="9">
    <location>
        <begin position="8"/>
        <end position="397"/>
    </location>
</feature>
<keyword evidence="7 8" id="KW-0472">Membrane</keyword>
<comment type="subcellular location">
    <subcellularLocation>
        <location evidence="8">Cell inner membrane</location>
        <topology evidence="8">Multi-pass membrane protein</topology>
    </subcellularLocation>
    <subcellularLocation>
        <location evidence="1">Cell membrane</location>
        <topology evidence="1">Multi-pass membrane protein</topology>
    </subcellularLocation>
</comment>
<accession>A0A1Y5S3V8</accession>
<dbReference type="NCBIfam" id="TIGR00710">
    <property type="entry name" value="efflux_Bcr_CflA"/>
    <property type="match status" value="1"/>
</dbReference>
<dbReference type="InterPro" id="IPR011701">
    <property type="entry name" value="MFS"/>
</dbReference>
<dbReference type="PROSITE" id="PS50850">
    <property type="entry name" value="MFS"/>
    <property type="match status" value="1"/>
</dbReference>
<feature type="transmembrane region" description="Helical" evidence="8">
    <location>
        <begin position="43"/>
        <end position="62"/>
    </location>
</feature>
<evidence type="ECO:0000313" key="11">
    <source>
        <dbReference type="Proteomes" id="UP000193200"/>
    </source>
</evidence>
<keyword evidence="6 8" id="KW-1133">Transmembrane helix</keyword>
<comment type="similarity">
    <text evidence="2 8">Belongs to the major facilitator superfamily. Bcr/CmlA family.</text>
</comment>
<feature type="transmembrane region" description="Helical" evidence="8">
    <location>
        <begin position="341"/>
        <end position="361"/>
    </location>
</feature>
<proteinExistence type="inferred from homology"/>
<dbReference type="CDD" id="cd17320">
    <property type="entry name" value="MFS_MdfA_MDR_like"/>
    <property type="match status" value="1"/>
</dbReference>
<reference evidence="10 11" key="1">
    <citation type="submission" date="2017-03" db="EMBL/GenBank/DDBJ databases">
        <authorList>
            <person name="Afonso C.L."/>
            <person name="Miller P.J."/>
            <person name="Scott M.A."/>
            <person name="Spackman E."/>
            <person name="Goraichik I."/>
            <person name="Dimitrov K.M."/>
            <person name="Suarez D.L."/>
            <person name="Swayne D.E."/>
        </authorList>
    </citation>
    <scope>NUCLEOTIDE SEQUENCE [LARGE SCALE GENOMIC DNA]</scope>
    <source>
        <strain evidence="10 11">CECT 7691</strain>
    </source>
</reference>
<dbReference type="GO" id="GO:0042910">
    <property type="term" value="F:xenobiotic transmembrane transporter activity"/>
    <property type="evidence" value="ECO:0007669"/>
    <property type="project" value="InterPro"/>
</dbReference>
<dbReference type="PANTHER" id="PTHR43124:SF3">
    <property type="entry name" value="CHLORAMPHENICOL EFFLUX PUMP RV0191"/>
    <property type="match status" value="1"/>
</dbReference>
<keyword evidence="3 8" id="KW-0813">Transport</keyword>
<feature type="transmembrane region" description="Helical" evidence="8">
    <location>
        <begin position="211"/>
        <end position="235"/>
    </location>
</feature>
<evidence type="ECO:0000256" key="7">
    <source>
        <dbReference type="ARBA" id="ARBA00023136"/>
    </source>
</evidence>
<evidence type="ECO:0000256" key="3">
    <source>
        <dbReference type="ARBA" id="ARBA00022448"/>
    </source>
</evidence>
<name>A0A1Y5S3V8_9PROT</name>
<dbReference type="Proteomes" id="UP000193200">
    <property type="component" value="Unassembled WGS sequence"/>
</dbReference>
<dbReference type="AlphaFoldDB" id="A0A1Y5S3V8"/>
<sequence length="397" mass="42006">MSTRRIPPLYVLVLATMTGPLALNIIVPSMPGMAREFDVDFETIQFTLTFYLIGVAFGQLIYGPLSDRFGRRPLILIGAALFTAASLVTAFADSANWVIVGRIVQALGACSGMVLTRAIVRDIYSRERSASMLGYIMMAMAVAPATAPAIGGYIDAWVGWRASFVLVGGLGLVVFVACLTQLSETNLKRNETLDLLGQFRSFGKLLRSPAYVGYTGCAAFTVGAFFAFLSTGPYYIIEVLGAGSEQYGIWFIIISVGYIAGNLVVGRFSVRYGGDRVVFLGSAASVVGGLALIYGAVVETTSLAAIFLPMCLVTFGNGSSQPIAIAAAISEAPHMAGAASGLIGFSQMVVSLLVTVTIGQLLTDSAWPLVISVSGAGLLSFGCYFWAYSVNRRNRGT</sequence>